<name>A0A7J7ILW2_9RHOD</name>
<protein>
    <recommendedName>
        <fullName evidence="3">Thioesterase domain-containing protein</fullName>
    </recommendedName>
</protein>
<proteinExistence type="predicted"/>
<dbReference type="Proteomes" id="UP000530660">
    <property type="component" value="Unassembled WGS sequence"/>
</dbReference>
<evidence type="ECO:0000313" key="1">
    <source>
        <dbReference type="EMBL" id="KAF6003634.1"/>
    </source>
</evidence>
<evidence type="ECO:0000313" key="2">
    <source>
        <dbReference type="Proteomes" id="UP000530660"/>
    </source>
</evidence>
<dbReference type="AlphaFoldDB" id="A0A7J7ILW2"/>
<comment type="caution">
    <text evidence="1">The sequence shown here is derived from an EMBL/GenBank/DDBJ whole genome shotgun (WGS) entry which is preliminary data.</text>
</comment>
<evidence type="ECO:0008006" key="3">
    <source>
        <dbReference type="Google" id="ProtNLM"/>
    </source>
</evidence>
<organism evidence="1 2">
    <name type="scientific">Cyanidiococcus yangmingshanensis</name>
    <dbReference type="NCBI Taxonomy" id="2690220"/>
    <lineage>
        <taxon>Eukaryota</taxon>
        <taxon>Rhodophyta</taxon>
        <taxon>Bangiophyceae</taxon>
        <taxon>Cyanidiales</taxon>
        <taxon>Cyanidiaceae</taxon>
        <taxon>Cyanidiococcus</taxon>
    </lineage>
</organism>
<gene>
    <name evidence="1" type="ORF">F1559_003814</name>
</gene>
<keyword evidence="2" id="KW-1185">Reference proteome</keyword>
<sequence length="141" mass="14840">MVVDPLSLLFHRSPWRVLDSIILLEPGVRLVARSIAPIPSSFPVASVGAFALEAMGQAGLALLQSSLGGSAASGVVARISSYTWLSQLPAEAMKSGIVVEARIARIWSSGFGLVHSLVSDSSGEPLLTKPTEVLYRVFLAP</sequence>
<dbReference type="EMBL" id="VWRR01000006">
    <property type="protein sequence ID" value="KAF6003634.1"/>
    <property type="molecule type" value="Genomic_DNA"/>
</dbReference>
<reference evidence="1 2" key="1">
    <citation type="journal article" date="2020" name="J. Phycol.">
        <title>Comparative genome analysis reveals Cyanidiococcus gen. nov., a new extremophilic red algal genus sister to Cyanidioschyzon (Cyanidioschyzonaceae, Rhodophyta).</title>
        <authorList>
            <person name="Liu S.-L."/>
            <person name="Chiang Y.-R."/>
            <person name="Yoon H.S."/>
            <person name="Fu H.-Y."/>
        </authorList>
    </citation>
    <scope>NUCLEOTIDE SEQUENCE [LARGE SCALE GENOMIC DNA]</scope>
    <source>
        <strain evidence="1 2">THAL066</strain>
    </source>
</reference>
<dbReference type="Gene3D" id="3.10.129.10">
    <property type="entry name" value="Hotdog Thioesterase"/>
    <property type="match status" value="1"/>
</dbReference>
<accession>A0A7J7ILW2</accession>